<evidence type="ECO:0000313" key="2">
    <source>
        <dbReference type="EMBL" id="SFV70069.1"/>
    </source>
</evidence>
<dbReference type="AlphaFoldDB" id="A0A1W1CWB6"/>
<feature type="transmembrane region" description="Helical" evidence="1">
    <location>
        <begin position="17"/>
        <end position="38"/>
    </location>
</feature>
<proteinExistence type="predicted"/>
<name>A0A1W1CWB6_9ZZZZ</name>
<reference evidence="2" key="1">
    <citation type="submission" date="2016-10" db="EMBL/GenBank/DDBJ databases">
        <authorList>
            <person name="de Groot N.N."/>
        </authorList>
    </citation>
    <scope>NUCLEOTIDE SEQUENCE</scope>
</reference>
<feature type="transmembrane region" description="Helical" evidence="1">
    <location>
        <begin position="58"/>
        <end position="84"/>
    </location>
</feature>
<gene>
    <name evidence="2" type="ORF">MNB_SV-14-599</name>
</gene>
<feature type="transmembrane region" description="Helical" evidence="1">
    <location>
        <begin position="157"/>
        <end position="178"/>
    </location>
</feature>
<keyword evidence="1" id="KW-0812">Transmembrane</keyword>
<feature type="transmembrane region" description="Helical" evidence="1">
    <location>
        <begin position="318"/>
        <end position="344"/>
    </location>
</feature>
<feature type="transmembrane region" description="Helical" evidence="1">
    <location>
        <begin position="368"/>
        <end position="388"/>
    </location>
</feature>
<feature type="transmembrane region" description="Helical" evidence="1">
    <location>
        <begin position="227"/>
        <end position="246"/>
    </location>
</feature>
<dbReference type="EMBL" id="FPHN01000289">
    <property type="protein sequence ID" value="SFV70069.1"/>
    <property type="molecule type" value="Genomic_DNA"/>
</dbReference>
<feature type="transmembrane region" description="Helical" evidence="1">
    <location>
        <begin position="91"/>
        <end position="110"/>
    </location>
</feature>
<feature type="transmembrane region" description="Helical" evidence="1">
    <location>
        <begin position="190"/>
        <end position="215"/>
    </location>
</feature>
<accession>A0A1W1CWB6</accession>
<keyword evidence="1" id="KW-0472">Membrane</keyword>
<feature type="transmembrane region" description="Helical" evidence="1">
    <location>
        <begin position="394"/>
        <end position="412"/>
    </location>
</feature>
<feature type="transmembrane region" description="Helical" evidence="1">
    <location>
        <begin position="252"/>
        <end position="272"/>
    </location>
</feature>
<feature type="transmembrane region" description="Helical" evidence="1">
    <location>
        <begin position="284"/>
        <end position="306"/>
    </location>
</feature>
<feature type="transmembrane region" description="Helical" evidence="1">
    <location>
        <begin position="116"/>
        <end position="137"/>
    </location>
</feature>
<evidence type="ECO:0000256" key="1">
    <source>
        <dbReference type="SAM" id="Phobius"/>
    </source>
</evidence>
<keyword evidence="1" id="KW-1133">Transmembrane helix</keyword>
<sequence>MFSQGGLSLEQAPPISVVLRFFVTASVFGLLLGFFLIADSLGMASFLTANKSVIIVHILALGVMASFMLGALFQMLPVLAGVVIKMPTKKAMIVHTLFVIGVLTQLSAFIDSSTPLLYFLASAYLGVGLLYGLYLMLKELIKIKDHSSSSKGIIFSLVSFSFAIFLGIYLLLTLGTYIDGTLFTQVKEAHYSFALFAWVSLLIISVSFQVIEMFYVTPKYPSIMSKYLTLTIFILVILKSIAIFMLVETEFITALLAILFMLYAGITIHRLYHRKRPTSDATVWFWRLGMGLLIVSMFITLINVFIDVNVEVKMLSYITFMGFALSIVFAMVYKIVPFLTWFHLSNQGYMEAPMMHDVIHPKKVKKQFYIHVAMLIILFSSLFINYFILNLLSGILVLVSFGWLFYNLLYAIKKYQYTQKYTKKIEW</sequence>
<protein>
    <submittedName>
        <fullName evidence="2">Uncharacterized protein</fullName>
    </submittedName>
</protein>
<organism evidence="2">
    <name type="scientific">hydrothermal vent metagenome</name>
    <dbReference type="NCBI Taxonomy" id="652676"/>
    <lineage>
        <taxon>unclassified sequences</taxon>
        <taxon>metagenomes</taxon>
        <taxon>ecological metagenomes</taxon>
    </lineage>
</organism>